<accession>A0ABT8KX37</accession>
<name>A0ABT8KX37_9BACT</name>
<protein>
    <recommendedName>
        <fullName evidence="3">Lipoprotein</fullName>
    </recommendedName>
</protein>
<gene>
    <name evidence="1" type="ORF">QQ008_28355</name>
</gene>
<evidence type="ECO:0000313" key="2">
    <source>
        <dbReference type="Proteomes" id="UP001172082"/>
    </source>
</evidence>
<organism evidence="1 2">
    <name type="scientific">Splendidivirga corallicola</name>
    <dbReference type="NCBI Taxonomy" id="3051826"/>
    <lineage>
        <taxon>Bacteria</taxon>
        <taxon>Pseudomonadati</taxon>
        <taxon>Bacteroidota</taxon>
        <taxon>Cytophagia</taxon>
        <taxon>Cytophagales</taxon>
        <taxon>Splendidivirgaceae</taxon>
        <taxon>Splendidivirga</taxon>
    </lineage>
</organism>
<reference evidence="1" key="1">
    <citation type="submission" date="2023-06" db="EMBL/GenBank/DDBJ databases">
        <title>Genomic of Parafulvivirga corallium.</title>
        <authorList>
            <person name="Wang G."/>
        </authorList>
    </citation>
    <scope>NUCLEOTIDE SEQUENCE</scope>
    <source>
        <strain evidence="1">BMA10</strain>
    </source>
</reference>
<dbReference type="RefSeq" id="WP_346755352.1">
    <property type="nucleotide sequence ID" value="NZ_JAUJEA010000016.1"/>
</dbReference>
<dbReference type="PANTHER" id="PTHR42754:SF1">
    <property type="entry name" value="LIPOPROTEIN"/>
    <property type="match status" value="1"/>
</dbReference>
<keyword evidence="2" id="KW-1185">Reference proteome</keyword>
<dbReference type="EMBL" id="JAUJEA010000016">
    <property type="protein sequence ID" value="MDN5205330.1"/>
    <property type="molecule type" value="Genomic_DNA"/>
</dbReference>
<proteinExistence type="predicted"/>
<dbReference type="Proteomes" id="UP001172082">
    <property type="component" value="Unassembled WGS sequence"/>
</dbReference>
<comment type="caution">
    <text evidence="1">The sequence shown here is derived from an EMBL/GenBank/DDBJ whole genome shotgun (WGS) entry which is preliminary data.</text>
</comment>
<evidence type="ECO:0008006" key="3">
    <source>
        <dbReference type="Google" id="ProtNLM"/>
    </source>
</evidence>
<dbReference type="PANTHER" id="PTHR42754">
    <property type="entry name" value="ENDOGLUCANASE"/>
    <property type="match status" value="1"/>
</dbReference>
<evidence type="ECO:0000313" key="1">
    <source>
        <dbReference type="EMBL" id="MDN5205330.1"/>
    </source>
</evidence>
<sequence>MSRKIFHILFLKTVVSKWIRWRFNLLTFLFGSLILSCEINETIDPELGRSFVKFYGGIKQQQGFDIKQTADGGYILFGSTTSFGNGGSDMYLVKVDRLGNEVWSNTYGGGFNDVGRSIQIVPGGGYALLGDYERVQDSTDMYFVRVDVNGAVLFERRFNNSSTNSNEQGFEIQNTLDGGFILVGSTTKTDGIKNAPVDFYLVKTDNAGILEWERTRGFEGTTEIGRSIVQIDENSYIISGTTESRRDLSQEGTNIFVYKINANGDELGTNFFGGLGNEEGHSITKMGATFLIVGTTGSGIGNGGGGQDALLINMDANLNEIFSESYGGPEDEWGLSVQQLSDGGFIIAGSTTSFREGASDKDYYMVRTDPGGRELDEWRLTPRIFGGKGNDEASAVVQTADGGFALFGTSTFFESTNNTVLCLIKTNPKGELLP</sequence>